<dbReference type="Pfam" id="PF01504">
    <property type="entry name" value="PIP5K"/>
    <property type="match status" value="1"/>
</dbReference>
<dbReference type="InterPro" id="IPR027483">
    <property type="entry name" value="PInositol-4-P-4/5-kinase_C_sf"/>
</dbReference>
<evidence type="ECO:0000256" key="4">
    <source>
        <dbReference type="ARBA" id="ARBA00022723"/>
    </source>
</evidence>
<dbReference type="InterPro" id="IPR011011">
    <property type="entry name" value="Znf_FYVE_PHD"/>
</dbReference>
<feature type="region of interest" description="Disordered" evidence="13">
    <location>
        <begin position="1529"/>
        <end position="1548"/>
    </location>
</feature>
<dbReference type="GO" id="GO:0000285">
    <property type="term" value="F:1-phosphatidylinositol-3-phosphate 5-kinase activity"/>
    <property type="evidence" value="ECO:0000318"/>
    <property type="project" value="GO_Central"/>
</dbReference>
<dbReference type="GO" id="GO:0046854">
    <property type="term" value="P:phosphatidylinositol phosphate biosynthetic process"/>
    <property type="evidence" value="ECO:0000318"/>
    <property type="project" value="GO_Central"/>
</dbReference>
<feature type="compositionally biased region" description="Polar residues" evidence="13">
    <location>
        <begin position="1529"/>
        <end position="1546"/>
    </location>
</feature>
<evidence type="ECO:0000313" key="16">
    <source>
        <dbReference type="EMBL" id="AAS52869.2"/>
    </source>
</evidence>
<evidence type="ECO:0000256" key="5">
    <source>
        <dbReference type="ARBA" id="ARBA00022741"/>
    </source>
</evidence>
<dbReference type="InterPro" id="IPR017455">
    <property type="entry name" value="Znf_FYVE-rel"/>
</dbReference>
<dbReference type="GO" id="GO:0007033">
    <property type="term" value="P:vacuole organization"/>
    <property type="evidence" value="ECO:0000318"/>
    <property type="project" value="GO_Central"/>
</dbReference>
<organism evidence="16 17">
    <name type="scientific">Eremothecium gossypii (strain ATCC 10895 / CBS 109.51 / FGSC 9923 / NRRL Y-1056)</name>
    <name type="common">Yeast</name>
    <name type="synonym">Ashbya gossypii</name>
    <dbReference type="NCBI Taxonomy" id="284811"/>
    <lineage>
        <taxon>Eukaryota</taxon>
        <taxon>Fungi</taxon>
        <taxon>Dikarya</taxon>
        <taxon>Ascomycota</taxon>
        <taxon>Saccharomycotina</taxon>
        <taxon>Saccharomycetes</taxon>
        <taxon>Saccharomycetales</taxon>
        <taxon>Saccharomycetaceae</taxon>
        <taxon>Eremothecium</taxon>
    </lineage>
</organism>
<protein>
    <recommendedName>
        <fullName evidence="2">1-phosphatidylinositol-3-phosphate 5-kinase</fullName>
        <ecNumber evidence="2">2.7.1.150</ecNumber>
    </recommendedName>
    <alternativeName>
        <fullName evidence="10">Type III PIP kinase</fullName>
    </alternativeName>
</protein>
<dbReference type="GeneID" id="4621255"/>
<dbReference type="GO" id="GO:0005524">
    <property type="term" value="F:ATP binding"/>
    <property type="evidence" value="ECO:0007669"/>
    <property type="project" value="UniProtKB-UniRule"/>
</dbReference>
<gene>
    <name evidence="16" type="ORF">AGOS_AER188C</name>
</gene>
<dbReference type="GO" id="GO:0032266">
    <property type="term" value="F:phosphatidylinositol-3-phosphate binding"/>
    <property type="evidence" value="ECO:0007669"/>
    <property type="project" value="UniProtKB-ARBA"/>
</dbReference>
<evidence type="ECO:0000256" key="2">
    <source>
        <dbReference type="ARBA" id="ARBA00012009"/>
    </source>
</evidence>
<evidence type="ECO:0000256" key="7">
    <source>
        <dbReference type="ARBA" id="ARBA00022777"/>
    </source>
</evidence>
<dbReference type="InterPro" id="IPR000306">
    <property type="entry name" value="Znf_FYVE"/>
</dbReference>
<keyword evidence="5 12" id="KW-0547">Nucleotide-binding</keyword>
<dbReference type="SUPFAM" id="SSF56104">
    <property type="entry name" value="SAICAR synthase-like"/>
    <property type="match status" value="1"/>
</dbReference>
<dbReference type="PROSITE" id="PS50178">
    <property type="entry name" value="ZF_FYVE"/>
    <property type="match status" value="1"/>
</dbReference>
<comment type="catalytic activity">
    <reaction evidence="1">
        <text>a 1,2-diacyl-sn-glycero-3-phospho-(1D-myo-inositol-3-phosphate) + ATP = a 1,2-diacyl-sn-glycero-3-phospho-(1D-myo-inositol-3,5-bisphosphate) + ADP + H(+)</text>
        <dbReference type="Rhea" id="RHEA:13609"/>
        <dbReference type="ChEBI" id="CHEBI:15378"/>
        <dbReference type="ChEBI" id="CHEBI:30616"/>
        <dbReference type="ChEBI" id="CHEBI:57923"/>
        <dbReference type="ChEBI" id="CHEBI:58088"/>
        <dbReference type="ChEBI" id="CHEBI:456216"/>
        <dbReference type="EC" id="2.7.1.150"/>
    </reaction>
</comment>
<evidence type="ECO:0000259" key="14">
    <source>
        <dbReference type="PROSITE" id="PS50178"/>
    </source>
</evidence>
<dbReference type="InterPro" id="IPR013083">
    <property type="entry name" value="Znf_RING/FYVE/PHD"/>
</dbReference>
<sequence>MDQEGGTHLGAAVGPTDQAEYLKQRASVSKAASQAHSETVLGELQRPMEDLGVSSESGMCNPIPIPQADTVKDELDYSSPSSGSSKLVSFQNSGVSVEDRTRTLHFSLGNGANNKRSSIYESKSTVTAIPIRTPKTHEFDDIASTKSVSSSLTASFSRNFLYGFYNTKKGQPRNRAILSKDYWMKDESAKECFACTKTFNTFRRKHHCRICGQIFCSNCTFLVHGDRFGYSGKMRICNGCSEHANNYEDSSDESSVDETSHVDQVSTTHIDPVNALHDDDMQSILTTGEDPRFLITPTPPPKMAIPATRQGESLEISFPSASGTNHHYPHFSYYHSNHHGHNHQENMHRQRRSNRDRYSLRDVDILSPITQESNSTLLQSSAQRSNSNIRSLQLGNLRQSLTSYINGHNNSAYAPLLPKQQTQAPNSIIGNGGHSTFKFEFNYGNDAPSAPKPAVHFQTSPSGTMLSPDPHDQPDDNCSEDEGSMSLYCSLNEPRASHQNPIRSLRNTSKSSQRAQASLQRMRSRRKSRSKSISVYNTGGKDTSILNYSAPNLLSVVSSDTELCSRTKDVSNLLRPRLWNEVLSSRDLRRVISSSSAFRLVSREGKSDLNEVSALHIDALLKQVLNDQELPTLSEWEKIFQPFLLKVQAVHLDARKLDDLDFKQHYLKIKRIAGGKIHDSCLLHGIVYSKGLPLKSMPRELHNPRILLIMFPLEYQKSENQLLSLVSVMAQEKEYLNKLVSRLTSLNPDIIFVGANVSGYALKILNDLGIVVQYNVKPQVIERIAKLTESDIAISVDKLATNIKLGTCEKFEVQSFIYQNLSKTYSFLTGCKPSLGATIVLRGEDNLTLRKIKDVTEFMVYSVFCLRLESSFFNDNFLQLSTAVYKDREAKRRNVVATGYFANFMDKYNARIFSVSPTVEFPEPYLLRKARELEAKLNQKLEELKQLEQSNNPKNLAIGLHIEGLNAQLLRPQDYSYLIKFIQEKEIEDLQLKFQRRKRQWEVSYSSSQNLLGTGSHQNITVLYSVISTKTATPCIGPQLVTIDYFWDNDVSMGQFIENVVATAYKPCGHSCGGLMLDHYRSYVHGNGKVDVLIEKFQSKIPLIQNIIFSWSYCKKCGNTTPTIQMSDRTWNYSLGKYLELLFWNTRDGLLGIGSCSHDFSKDHIRYFRLNDSIVRMEYSDIEVHELITPCPKITWRPHMDIKLKIESYYLILDKINAFYFSVIDRLDRVKLDSLPEDRMQSGQAKISELKAKAEDEKKQLIQYVDIIYRDTPGDKHLHMNATIRALHNNAAGWDADFSEFEKKFLPTDKDIARVTALQLKKLFVDSKREEKPTTDADKYKDSNIEGIPEEFSSDGLDQDASVEQSQLQDMPEVKMGDSTKPSASNSAKSHVLQRSRGSQGSQLSTHSQSSQSSHNSSRSLQLTEGSQLSRNSRGSQGSKGSLASKGSQPMLNVEPLDPEYLKRTSKEHYHVSTLEPLKQTLKDERKKSRVLDEAYKFEELIRQTSETQVPRCPFAGSQTAPVLRTIGTTVPSPEEYGNTNSSTKAETAHKDIRPALKDLRKLSMSSNNSSITQRSKDFPTDGKVGQLASFFDQIHFDALSKEFELQREMERLQMNKNKYKAMRVKSSKPIVEVYKNVKDAVDGPMKEETRNSTKMSVGNNTILNHHATQPFQNDLGTTSPEAVITEMPLRKGLETELENSIHLWSESILHANKQKDTKSTELLSGSNKNTQNEPLPPVTTTATVNMDNSSVPAPSEKLSLMKTLANFWADRSSTSWKPLEYPTTQSEHIFMDNAVIIREDEPSSLIAFCLSCSDYVKKINNMRSFGPGRPDSEICNMKQKKGLENESRRSFTESLDEAPDTESASPAIAADAEPLDLEKIMTKKTGMHLRYQFQDGSSVMSCKIFFYEQFEAFRRRCGCGDENFIQSLSRCVKWDSTGGKSGSAFLKTLDDRFVIKELSHAEIDAFVKFAPSYFEYMGQALFHELPTALAKIFGFFQIQIRNSATGKSFKMDVIIMENLFYDKKTTRIFDLKGTMRNRHVEQTGKENEVLLDENMVEYIYESPIFVREYDKRLLRASLWNDTLFLAKMNVMDYSLVIGVDNENHNLTVGIIDCIRTFTWDKKLESWVKEKGLVGGSTKEPTVVTPRQYKNRFREAMERYILMVPDPWYQEPHK</sequence>
<dbReference type="SUPFAM" id="SSF57903">
    <property type="entry name" value="FYVE/PHD zinc finger"/>
    <property type="match status" value="1"/>
</dbReference>
<dbReference type="HOGENOM" id="CLU_000480_3_1_1"/>
<dbReference type="OrthoDB" id="158357at2759"/>
<feature type="domain" description="FYVE-type" evidence="14">
    <location>
        <begin position="186"/>
        <end position="245"/>
    </location>
</feature>
<evidence type="ECO:0000256" key="3">
    <source>
        <dbReference type="ARBA" id="ARBA00022679"/>
    </source>
</evidence>
<feature type="compositionally biased region" description="Polar residues" evidence="13">
    <location>
        <begin position="1721"/>
        <end position="1753"/>
    </location>
</feature>
<feature type="region of interest" description="Disordered" evidence="13">
    <location>
        <begin position="1831"/>
        <end position="1869"/>
    </location>
</feature>
<dbReference type="Proteomes" id="UP000000591">
    <property type="component" value="Chromosome V"/>
</dbReference>
<dbReference type="FunFam" id="3.30.810.10:FF:000001">
    <property type="entry name" value="1-phosphatidylinositol 3-phosphate 5-kinase FAB1"/>
    <property type="match status" value="1"/>
</dbReference>
<dbReference type="FunFam" id="3.30.800.10:FF:000005">
    <property type="entry name" value="1-phosphatidylinositol-3-phosphate 5-kinase (Fab1)"/>
    <property type="match status" value="1"/>
</dbReference>
<feature type="domain" description="PIPK" evidence="15">
    <location>
        <begin position="1832"/>
        <end position="2161"/>
    </location>
</feature>
<dbReference type="InterPro" id="IPR002498">
    <property type="entry name" value="PInositol-4-P-4/5-kinase_core"/>
</dbReference>
<dbReference type="CDD" id="cd03334">
    <property type="entry name" value="Fab1_TCP"/>
    <property type="match status" value="1"/>
</dbReference>
<dbReference type="OMA" id="QSVWNDT"/>
<dbReference type="KEGG" id="ago:AGOS_AER188C"/>
<dbReference type="EMBL" id="AE016818">
    <property type="protein sequence ID" value="AAS52869.2"/>
    <property type="molecule type" value="Genomic_DNA"/>
</dbReference>
<evidence type="ECO:0000256" key="1">
    <source>
        <dbReference type="ARBA" id="ARBA00000768"/>
    </source>
</evidence>
<dbReference type="SMART" id="SM00064">
    <property type="entry name" value="FYVE"/>
    <property type="match status" value="1"/>
</dbReference>
<evidence type="ECO:0000256" key="10">
    <source>
        <dbReference type="ARBA" id="ARBA00075294"/>
    </source>
</evidence>
<dbReference type="InParanoid" id="Q756R6"/>
<evidence type="ECO:0000256" key="6">
    <source>
        <dbReference type="ARBA" id="ARBA00022771"/>
    </source>
</evidence>
<feature type="region of interest" description="Disordered" evidence="13">
    <location>
        <begin position="442"/>
        <end position="536"/>
    </location>
</feature>
<proteinExistence type="predicted"/>
<feature type="compositionally biased region" description="Polar residues" evidence="13">
    <location>
        <begin position="497"/>
        <end position="519"/>
    </location>
</feature>
<dbReference type="Gene3D" id="3.50.7.10">
    <property type="entry name" value="GroEL"/>
    <property type="match status" value="1"/>
</dbReference>
<dbReference type="InterPro" id="IPR044769">
    <property type="entry name" value="PIKfyve_PIPKc"/>
</dbReference>
<dbReference type="GO" id="GO:0008270">
    <property type="term" value="F:zinc ion binding"/>
    <property type="evidence" value="ECO:0007669"/>
    <property type="project" value="UniProtKB-KW"/>
</dbReference>
<dbReference type="FunFam" id="3.50.7.10:FF:000007">
    <property type="entry name" value="1-phosphatidylinositol 3-phosphate 5-kinase isoform X1"/>
    <property type="match status" value="1"/>
</dbReference>
<feature type="compositionally biased region" description="Low complexity" evidence="13">
    <location>
        <begin position="1393"/>
        <end position="1424"/>
    </location>
</feature>
<accession>Q756R6</accession>
<dbReference type="Pfam" id="PF00118">
    <property type="entry name" value="Cpn60_TCP1"/>
    <property type="match status" value="1"/>
</dbReference>
<feature type="region of interest" description="Disordered" evidence="13">
    <location>
        <begin position="1716"/>
        <end position="1755"/>
    </location>
</feature>
<dbReference type="InterPro" id="IPR002423">
    <property type="entry name" value="Cpn60/GroEL/TCP-1"/>
</dbReference>
<keyword evidence="3 12" id="KW-0808">Transferase</keyword>
<keyword evidence="9 12" id="KW-0067">ATP-binding</keyword>
<keyword evidence="4" id="KW-0479">Metal-binding</keyword>
<dbReference type="InterPro" id="IPR027484">
    <property type="entry name" value="PInositol-4-P-5-kinase_N"/>
</dbReference>
<keyword evidence="6 11" id="KW-0863">Zinc-finger</keyword>
<dbReference type="SUPFAM" id="SSF52029">
    <property type="entry name" value="GroEL apical domain-like"/>
    <property type="match status" value="1"/>
</dbReference>
<keyword evidence="17" id="KW-1185">Reference proteome</keyword>
<evidence type="ECO:0000256" key="12">
    <source>
        <dbReference type="PROSITE-ProRule" id="PRU00781"/>
    </source>
</evidence>
<dbReference type="EC" id="2.7.1.150" evidence="2"/>
<dbReference type="CDD" id="cd17300">
    <property type="entry name" value="PIPKc_PIKfyve"/>
    <property type="match status" value="1"/>
</dbReference>
<evidence type="ECO:0000256" key="11">
    <source>
        <dbReference type="PROSITE-ProRule" id="PRU00091"/>
    </source>
</evidence>
<dbReference type="Pfam" id="PF01363">
    <property type="entry name" value="FYVE"/>
    <property type="match status" value="1"/>
</dbReference>
<dbReference type="PROSITE" id="PS51455">
    <property type="entry name" value="PIPK"/>
    <property type="match status" value="1"/>
</dbReference>
<name>Q756R6_EREGS</name>
<feature type="compositionally biased region" description="Polar residues" evidence="13">
    <location>
        <begin position="1425"/>
        <end position="1451"/>
    </location>
</feature>
<dbReference type="eggNOG" id="KOG0230">
    <property type="taxonomic scope" value="Eukaryota"/>
</dbReference>
<dbReference type="FunFam" id="3.30.40.10:FF:000283">
    <property type="entry name" value="1-phosphatidylinositol-3-phosphate 5-kinase (Fab1)"/>
    <property type="match status" value="1"/>
</dbReference>
<dbReference type="Gene3D" id="3.30.800.10">
    <property type="entry name" value="Phosphatidylinositol Phosphate Kinase II Beta"/>
    <property type="match status" value="1"/>
</dbReference>
<dbReference type="SMART" id="SM00330">
    <property type="entry name" value="PIPKc"/>
    <property type="match status" value="1"/>
</dbReference>
<reference evidence="16 17" key="1">
    <citation type="journal article" date="2004" name="Science">
        <title>The Ashbya gossypii genome as a tool for mapping the ancient Saccharomyces cerevisiae genome.</title>
        <authorList>
            <person name="Dietrich F.S."/>
            <person name="Voegeli S."/>
            <person name="Brachat S."/>
            <person name="Lerch A."/>
            <person name="Gates K."/>
            <person name="Steiner S."/>
            <person name="Mohr C."/>
            <person name="Pohlmann R."/>
            <person name="Luedi P."/>
            <person name="Choi S."/>
            <person name="Wing R.A."/>
            <person name="Flavier A."/>
            <person name="Gaffney T.D."/>
            <person name="Philippsen P."/>
        </authorList>
    </citation>
    <scope>NUCLEOTIDE SEQUENCE [LARGE SCALE GENOMIC DNA]</scope>
    <source>
        <strain evidence="17">ATCC 10895 / CBS 109.51 / FGSC 9923 / NRRL Y-1056</strain>
    </source>
</reference>
<dbReference type="GO" id="GO:0010008">
    <property type="term" value="C:endosome membrane"/>
    <property type="evidence" value="ECO:0000318"/>
    <property type="project" value="GO_Central"/>
</dbReference>
<evidence type="ECO:0000313" key="17">
    <source>
        <dbReference type="Proteomes" id="UP000000591"/>
    </source>
</evidence>
<dbReference type="FunCoup" id="Q756R6">
    <property type="interactions" value="883"/>
</dbReference>
<evidence type="ECO:0000256" key="13">
    <source>
        <dbReference type="SAM" id="MobiDB-lite"/>
    </source>
</evidence>
<reference evidence="17" key="2">
    <citation type="journal article" date="2013" name="G3 (Bethesda)">
        <title>Genomes of Ashbya fungi isolated from insects reveal four mating-type loci, numerous translocations, lack of transposons, and distinct gene duplications.</title>
        <authorList>
            <person name="Dietrich F.S."/>
            <person name="Voegeli S."/>
            <person name="Kuo S."/>
            <person name="Philippsen P."/>
        </authorList>
    </citation>
    <scope>GENOME REANNOTATION</scope>
    <source>
        <strain evidence="17">ATCC 10895 / CBS 109.51 / FGSC 9923 / NRRL Y-1056</strain>
    </source>
</reference>
<evidence type="ECO:0000259" key="15">
    <source>
        <dbReference type="PROSITE" id="PS51455"/>
    </source>
</evidence>
<evidence type="ECO:0000256" key="9">
    <source>
        <dbReference type="ARBA" id="ARBA00022840"/>
    </source>
</evidence>
<feature type="compositionally biased region" description="Basic and acidic residues" evidence="13">
    <location>
        <begin position="1842"/>
        <end position="1852"/>
    </location>
</feature>
<dbReference type="RefSeq" id="NP_985045.2">
    <property type="nucleotide sequence ID" value="NM_210399.2"/>
</dbReference>
<evidence type="ECO:0000256" key="8">
    <source>
        <dbReference type="ARBA" id="ARBA00022833"/>
    </source>
</evidence>
<dbReference type="STRING" id="284811.Q756R6"/>
<dbReference type="GO" id="GO:0000329">
    <property type="term" value="C:fungal-type vacuole membrane"/>
    <property type="evidence" value="ECO:0000318"/>
    <property type="project" value="GO_Central"/>
</dbReference>
<dbReference type="PANTHER" id="PTHR45748">
    <property type="entry name" value="1-PHOSPHATIDYLINOSITOL 3-PHOSPHATE 5-KINASE-RELATED"/>
    <property type="match status" value="1"/>
</dbReference>
<feature type="region of interest" description="Disordered" evidence="13">
    <location>
        <begin position="1328"/>
        <end position="1454"/>
    </location>
</feature>
<dbReference type="PANTHER" id="PTHR45748:SF7">
    <property type="entry name" value="1-PHOSPHATIDYLINOSITOL 3-PHOSPHATE 5-KINASE-RELATED"/>
    <property type="match status" value="1"/>
</dbReference>
<feature type="compositionally biased region" description="Polar residues" evidence="13">
    <location>
        <begin position="1380"/>
        <end position="1389"/>
    </location>
</feature>
<dbReference type="InterPro" id="IPR027409">
    <property type="entry name" value="GroEL-like_apical_dom_sf"/>
</dbReference>
<dbReference type="Gene3D" id="3.30.810.10">
    <property type="entry name" value="2-Layer Sandwich"/>
    <property type="match status" value="1"/>
</dbReference>
<keyword evidence="7 12" id="KW-0418">Kinase</keyword>
<feature type="compositionally biased region" description="Basic and acidic residues" evidence="13">
    <location>
        <begin position="1328"/>
        <end position="1344"/>
    </location>
</feature>
<dbReference type="Gene3D" id="3.30.40.10">
    <property type="entry name" value="Zinc/RING finger domain, C3HC4 (zinc finger)"/>
    <property type="match status" value="1"/>
</dbReference>
<keyword evidence="8" id="KW-0862">Zinc</keyword>